<keyword evidence="7" id="KW-0333">Golgi apparatus</keyword>
<evidence type="ECO:0000313" key="14">
    <source>
        <dbReference type="Proteomes" id="UP000593566"/>
    </source>
</evidence>
<dbReference type="EMBL" id="JACCJB010000021">
    <property type="protein sequence ID" value="KAF6218969.1"/>
    <property type="molecule type" value="Genomic_DNA"/>
</dbReference>
<name>A0A8H6C8U3_9LECA</name>
<evidence type="ECO:0000256" key="3">
    <source>
        <dbReference type="ARBA" id="ARBA00022448"/>
    </source>
</evidence>
<dbReference type="FunFam" id="1.20.58.90:FF:000012">
    <property type="entry name" value="SNARE domain protein"/>
    <property type="match status" value="1"/>
</dbReference>
<dbReference type="Gene3D" id="1.20.5.110">
    <property type="match status" value="1"/>
</dbReference>
<accession>A0A8H6C8U3</accession>
<keyword evidence="4" id="KW-0812">Transmembrane</keyword>
<keyword evidence="14" id="KW-1185">Reference proteome</keyword>
<evidence type="ECO:0000313" key="13">
    <source>
        <dbReference type="EMBL" id="KAF6218969.1"/>
    </source>
</evidence>
<evidence type="ECO:0000256" key="6">
    <source>
        <dbReference type="ARBA" id="ARBA00022989"/>
    </source>
</evidence>
<protein>
    <recommendedName>
        <fullName evidence="10">t-SNARE affecting a late Golgi compartment protein 1</fullName>
    </recommendedName>
</protein>
<gene>
    <name evidence="13" type="ORF">HO133_005513</name>
</gene>
<dbReference type="AlphaFoldDB" id="A0A8H6C8U3"/>
<dbReference type="CDD" id="cd21444">
    <property type="entry name" value="SNARE_NTD_Tlg1p-like"/>
    <property type="match status" value="1"/>
</dbReference>
<comment type="subcellular location">
    <subcellularLocation>
        <location evidence="1">Golgi apparatus membrane</location>
        <topology evidence="1">Single-pass type IV membrane protein</topology>
    </subcellularLocation>
</comment>
<feature type="domain" description="T-SNARE coiled-coil homology" evidence="12">
    <location>
        <begin position="165"/>
        <end position="227"/>
    </location>
</feature>
<dbReference type="InterPro" id="IPR000727">
    <property type="entry name" value="T_SNARE_dom"/>
</dbReference>
<evidence type="ECO:0000256" key="4">
    <source>
        <dbReference type="ARBA" id="ARBA00022692"/>
    </source>
</evidence>
<keyword evidence="3" id="KW-0813">Transport</keyword>
<organism evidence="13 14">
    <name type="scientific">Letharia lupina</name>
    <dbReference type="NCBI Taxonomy" id="560253"/>
    <lineage>
        <taxon>Eukaryota</taxon>
        <taxon>Fungi</taxon>
        <taxon>Dikarya</taxon>
        <taxon>Ascomycota</taxon>
        <taxon>Pezizomycotina</taxon>
        <taxon>Lecanoromycetes</taxon>
        <taxon>OSLEUM clade</taxon>
        <taxon>Lecanoromycetidae</taxon>
        <taxon>Lecanorales</taxon>
        <taxon>Lecanorineae</taxon>
        <taxon>Parmeliaceae</taxon>
        <taxon>Letharia</taxon>
    </lineage>
</organism>
<dbReference type="CDD" id="cd15851">
    <property type="entry name" value="SNARE_Syntaxin6"/>
    <property type="match status" value="1"/>
</dbReference>
<dbReference type="PROSITE" id="PS50192">
    <property type="entry name" value="T_SNARE"/>
    <property type="match status" value="1"/>
</dbReference>
<dbReference type="GeneID" id="59333919"/>
<evidence type="ECO:0000256" key="5">
    <source>
        <dbReference type="ARBA" id="ARBA00022927"/>
    </source>
</evidence>
<keyword evidence="6" id="KW-1133">Transmembrane helix</keyword>
<keyword evidence="9" id="KW-0472">Membrane</keyword>
<comment type="similarity">
    <text evidence="2">Belongs to the syntaxin family.</text>
</comment>
<evidence type="ECO:0000256" key="11">
    <source>
        <dbReference type="SAM" id="MobiDB-lite"/>
    </source>
</evidence>
<dbReference type="Pfam" id="PF09177">
    <property type="entry name" value="STX6_10_61_N"/>
    <property type="match status" value="1"/>
</dbReference>
<sequence>MQETLNGVGSGVGQSQAINSQKLTILLSDVLSTLKTTRSLFSSYLRIRSLASSASSPELAQARSELESTVQDLSTDLQDLVDSVKAVEGDPFRYGLDIDEVGRRRKLVQDAGGEVESMRQELAKTVIGAQSKSQGMNGTLPPPSAFDPDEPDGDDYGVFEQQRQVEMMHEQDEALDGVFKTVGNLRQQADEMGRELEEQGEMLEDADRLADRVGGKLQNGIKRVGWVIKNNEGMRTFDQSPPRLSD</sequence>
<evidence type="ECO:0000256" key="2">
    <source>
        <dbReference type="ARBA" id="ARBA00009063"/>
    </source>
</evidence>
<dbReference type="SUPFAM" id="SSF58038">
    <property type="entry name" value="SNARE fusion complex"/>
    <property type="match status" value="1"/>
</dbReference>
<evidence type="ECO:0000256" key="10">
    <source>
        <dbReference type="ARBA" id="ARBA00073343"/>
    </source>
</evidence>
<proteinExistence type="inferred from homology"/>
<evidence type="ECO:0000256" key="9">
    <source>
        <dbReference type="ARBA" id="ARBA00023136"/>
    </source>
</evidence>
<keyword evidence="5" id="KW-0653">Protein transport</keyword>
<dbReference type="FunFam" id="1.20.5.110:FF:000006">
    <property type="entry name" value="Syntaxin 6"/>
    <property type="match status" value="1"/>
</dbReference>
<keyword evidence="8" id="KW-0175">Coiled coil</keyword>
<dbReference type="GO" id="GO:0048193">
    <property type="term" value="P:Golgi vesicle transport"/>
    <property type="evidence" value="ECO:0007669"/>
    <property type="project" value="InterPro"/>
</dbReference>
<feature type="region of interest" description="Disordered" evidence="11">
    <location>
        <begin position="131"/>
        <end position="154"/>
    </location>
</feature>
<dbReference type="SMART" id="SM00397">
    <property type="entry name" value="t_SNARE"/>
    <property type="match status" value="1"/>
</dbReference>
<dbReference type="InterPro" id="IPR010989">
    <property type="entry name" value="SNARE"/>
</dbReference>
<dbReference type="InterPro" id="IPR048036">
    <property type="entry name" value="Tlg1p-like_N"/>
</dbReference>
<evidence type="ECO:0000256" key="8">
    <source>
        <dbReference type="ARBA" id="ARBA00023054"/>
    </source>
</evidence>
<dbReference type="Gene3D" id="1.20.58.90">
    <property type="match status" value="1"/>
</dbReference>
<dbReference type="SUPFAM" id="SSF47661">
    <property type="entry name" value="t-snare proteins"/>
    <property type="match status" value="1"/>
</dbReference>
<dbReference type="RefSeq" id="XP_037148404.1">
    <property type="nucleotide sequence ID" value="XM_037296422.1"/>
</dbReference>
<dbReference type="Proteomes" id="UP000593566">
    <property type="component" value="Unassembled WGS sequence"/>
</dbReference>
<dbReference type="GO" id="GO:0015031">
    <property type="term" value="P:protein transport"/>
    <property type="evidence" value="ECO:0007669"/>
    <property type="project" value="UniProtKB-KW"/>
</dbReference>
<evidence type="ECO:0000259" key="12">
    <source>
        <dbReference type="PROSITE" id="PS50192"/>
    </source>
</evidence>
<comment type="caution">
    <text evidence="13">The sequence shown here is derived from an EMBL/GenBank/DDBJ whole genome shotgun (WGS) entry which is preliminary data.</text>
</comment>
<reference evidence="13 14" key="1">
    <citation type="journal article" date="2020" name="Genomics">
        <title>Complete, high-quality genomes from long-read metagenomic sequencing of two wolf lichen thalli reveals enigmatic genome architecture.</title>
        <authorList>
            <person name="McKenzie S.K."/>
            <person name="Walston R.F."/>
            <person name="Allen J.L."/>
        </authorList>
    </citation>
    <scope>NUCLEOTIDE SEQUENCE [LARGE SCALE GENOMIC DNA]</scope>
    <source>
        <strain evidence="13">WasteWater1</strain>
    </source>
</reference>
<evidence type="ECO:0000256" key="7">
    <source>
        <dbReference type="ARBA" id="ARBA00023034"/>
    </source>
</evidence>
<dbReference type="GO" id="GO:0000139">
    <property type="term" value="C:Golgi membrane"/>
    <property type="evidence" value="ECO:0007669"/>
    <property type="project" value="UniProtKB-SubCell"/>
</dbReference>
<dbReference type="InterPro" id="IPR015260">
    <property type="entry name" value="Syntaxin-6/10/61_N"/>
</dbReference>
<evidence type="ECO:0000256" key="1">
    <source>
        <dbReference type="ARBA" id="ARBA00004409"/>
    </source>
</evidence>